<feature type="domain" description="Glucosamine/galactosamine-6-phosphate isomerase" evidence="2">
    <location>
        <begin position="17"/>
        <end position="237"/>
    </location>
</feature>
<evidence type="ECO:0000256" key="1">
    <source>
        <dbReference type="NCBIfam" id="TIGR00502"/>
    </source>
</evidence>
<keyword evidence="3" id="KW-0378">Hydrolase</keyword>
<name>A0A5C6CV96_9BACT</name>
<dbReference type="CDD" id="cd01399">
    <property type="entry name" value="GlcN6P_deaminase"/>
    <property type="match status" value="1"/>
</dbReference>
<dbReference type="SUPFAM" id="SSF102588">
    <property type="entry name" value="LmbE-like"/>
    <property type="match status" value="1"/>
</dbReference>
<keyword evidence="4" id="KW-1185">Reference proteome</keyword>
<dbReference type="SUPFAM" id="SSF100950">
    <property type="entry name" value="NagB/RpiA/CoA transferase-like"/>
    <property type="match status" value="1"/>
</dbReference>
<dbReference type="GO" id="GO:0005975">
    <property type="term" value="P:carbohydrate metabolic process"/>
    <property type="evidence" value="ECO:0007669"/>
    <property type="project" value="InterPro"/>
</dbReference>
<dbReference type="RefSeq" id="WP_146450578.1">
    <property type="nucleotide sequence ID" value="NZ_SJPS01000003.1"/>
</dbReference>
<dbReference type="InterPro" id="IPR004547">
    <property type="entry name" value="Glucosamine6P_isomerase"/>
</dbReference>
<evidence type="ECO:0000313" key="3">
    <source>
        <dbReference type="EMBL" id="TWU27361.1"/>
    </source>
</evidence>
<dbReference type="Pfam" id="PF02585">
    <property type="entry name" value="PIG-L"/>
    <property type="match status" value="1"/>
</dbReference>
<dbReference type="AlphaFoldDB" id="A0A5C6CV96"/>
<dbReference type="GO" id="GO:0004342">
    <property type="term" value="F:glucosamine-6-phosphate deaminase activity"/>
    <property type="evidence" value="ECO:0007669"/>
    <property type="project" value="UniProtKB-UniRule"/>
</dbReference>
<dbReference type="EMBL" id="SJPS01000003">
    <property type="protein sequence ID" value="TWU27361.1"/>
    <property type="molecule type" value="Genomic_DNA"/>
</dbReference>
<evidence type="ECO:0000259" key="2">
    <source>
        <dbReference type="Pfam" id="PF01182"/>
    </source>
</evidence>
<dbReference type="Proteomes" id="UP000318437">
    <property type="component" value="Unassembled WGS sequence"/>
</dbReference>
<dbReference type="NCBIfam" id="NF002557">
    <property type="entry name" value="PRK02122.1"/>
    <property type="match status" value="1"/>
</dbReference>
<dbReference type="PANTHER" id="PTHR42892:SF1">
    <property type="entry name" value="GLUCOSAMINE-6-PHOSPHATE ISOMERASE"/>
    <property type="match status" value="1"/>
</dbReference>
<reference evidence="3 4" key="1">
    <citation type="submission" date="2019-02" db="EMBL/GenBank/DDBJ databases">
        <title>Deep-cultivation of Planctomycetes and their phenomic and genomic characterization uncovers novel biology.</title>
        <authorList>
            <person name="Wiegand S."/>
            <person name="Jogler M."/>
            <person name="Boedeker C."/>
            <person name="Pinto D."/>
            <person name="Vollmers J."/>
            <person name="Rivas-Marin E."/>
            <person name="Kohn T."/>
            <person name="Peeters S.H."/>
            <person name="Heuer A."/>
            <person name="Rast P."/>
            <person name="Oberbeckmann S."/>
            <person name="Bunk B."/>
            <person name="Jeske O."/>
            <person name="Meyerdierks A."/>
            <person name="Storesund J.E."/>
            <person name="Kallscheuer N."/>
            <person name="Luecker S."/>
            <person name="Lage O.M."/>
            <person name="Pohl T."/>
            <person name="Merkel B.J."/>
            <person name="Hornburger P."/>
            <person name="Mueller R.-W."/>
            <person name="Bruemmer F."/>
            <person name="Labrenz M."/>
            <person name="Spormann A.M."/>
            <person name="Op Den Camp H."/>
            <person name="Overmann J."/>
            <person name="Amann R."/>
            <person name="Jetten M.S.M."/>
            <person name="Mascher T."/>
            <person name="Medema M.H."/>
            <person name="Devos D.P."/>
            <person name="Kaster A.-K."/>
            <person name="Ovreas L."/>
            <person name="Rohde M."/>
            <person name="Galperin M.Y."/>
            <person name="Jogler C."/>
        </authorList>
    </citation>
    <scope>NUCLEOTIDE SEQUENCE [LARGE SCALE GENOMIC DNA]</scope>
    <source>
        <strain evidence="3 4">Pla144</strain>
    </source>
</reference>
<dbReference type="InterPro" id="IPR024078">
    <property type="entry name" value="LmbE-like_dom_sf"/>
</dbReference>
<dbReference type="Gene3D" id="3.40.50.1360">
    <property type="match status" value="1"/>
</dbReference>
<dbReference type="EC" id="3.5.99.6" evidence="1"/>
<gene>
    <name evidence="3" type="primary">nagB_2</name>
    <name evidence="3" type="ORF">Pla144_21330</name>
</gene>
<sequence length="639" mass="72462">MSPSEKIPCQVFRLAREASHYVASEIAAFIRQRSDEAKMCVLGLATGSTPVSVYNELVRLHREEGLSFKNVITFNLDEYFPMQPNELQSYVRFMNEHLFDHIDIERGNIHIPDGTLAEEDVPEFCQRYEEQIAEVGGIDIQLLGIGRTGHIGFNEPGSGRNSRTRMITLDRVTRGDAASDFFGEEYVPRRAITMGVGTIAGAAQIYLLAFGEGKAQVVAQSVEGPITPNIPATYLQEHPNTRFVLDEAAAENLARLRCPWVLGDVEWDDATIRKAVIWLATQLDKPILKLTEEDYNEESLQELLATVGSAYEINLRVFRHLQSTITGWPAGKPEHAKQPGDRRQTYDDVFPKRVLIFSPHPDDDVISMGGTLIRLADQGHEVHVAYQTSGNIAVFDDDAIRFAEFAAEFNRHFNIDHERVDSLESHVEQFLKHKTAGQVDSPEVQSIKGMIRRGEARAATRYSGVPSEKLHFLDMPFYETGRVRKKPLSEEDIAITVDLLEKIKPHQIYAAGDLSDPHGTHRTCLSAVFQACNRVKEQDWYHKCVVWLYRGAWQEWSPHQIEMAVPLSPRELMRKRIAIFKHQSQKDKALFPGSDPREFWQRAEDRNRATSEFYDALGLAEYEAIEGFVRWNGDAEGIL</sequence>
<evidence type="ECO:0000313" key="4">
    <source>
        <dbReference type="Proteomes" id="UP000318437"/>
    </source>
</evidence>
<dbReference type="NCBIfam" id="TIGR00502">
    <property type="entry name" value="nagB"/>
    <property type="match status" value="1"/>
</dbReference>
<accession>A0A5C6CV96</accession>
<comment type="caution">
    <text evidence="3">The sequence shown here is derived from an EMBL/GenBank/DDBJ whole genome shotgun (WGS) entry which is preliminary data.</text>
</comment>
<dbReference type="InterPro" id="IPR052960">
    <property type="entry name" value="GlcN6P_deaminase-like"/>
</dbReference>
<dbReference type="OrthoDB" id="9791139at2"/>
<dbReference type="Pfam" id="PF01182">
    <property type="entry name" value="Glucosamine_iso"/>
    <property type="match status" value="1"/>
</dbReference>
<protein>
    <recommendedName>
        <fullName evidence="1">Glucosamine-6-phosphate deaminase</fullName>
        <ecNumber evidence="1">3.5.99.6</ecNumber>
    </recommendedName>
</protein>
<organism evidence="3 4">
    <name type="scientific">Bythopirellula polymerisocia</name>
    <dbReference type="NCBI Taxonomy" id="2528003"/>
    <lineage>
        <taxon>Bacteria</taxon>
        <taxon>Pseudomonadati</taxon>
        <taxon>Planctomycetota</taxon>
        <taxon>Planctomycetia</taxon>
        <taxon>Pirellulales</taxon>
        <taxon>Lacipirellulaceae</taxon>
        <taxon>Bythopirellula</taxon>
    </lineage>
</organism>
<dbReference type="InterPro" id="IPR003737">
    <property type="entry name" value="GlcNAc_PI_deacetylase-related"/>
</dbReference>
<dbReference type="PANTHER" id="PTHR42892">
    <property type="entry name" value="GLUCOSAMINE-6-PHOSPHATE DEAMINASE-LIKE PROTEIN BT_0258-RELATED"/>
    <property type="match status" value="1"/>
</dbReference>
<proteinExistence type="predicted"/>
<dbReference type="Gene3D" id="3.40.50.10320">
    <property type="entry name" value="LmbE-like"/>
    <property type="match status" value="1"/>
</dbReference>
<dbReference type="GO" id="GO:0006046">
    <property type="term" value="P:N-acetylglucosamine catabolic process"/>
    <property type="evidence" value="ECO:0007669"/>
    <property type="project" value="UniProtKB-UniRule"/>
</dbReference>
<dbReference type="InterPro" id="IPR006148">
    <property type="entry name" value="Glc/Gal-6P_isomerase"/>
</dbReference>
<dbReference type="InterPro" id="IPR037171">
    <property type="entry name" value="NagB/RpiA_transferase-like"/>
</dbReference>